<reference evidence="1 2" key="1">
    <citation type="submission" date="2014-04" db="EMBL/GenBank/DDBJ databases">
        <authorList>
            <consortium name="DOE Joint Genome Institute"/>
            <person name="Kuo A."/>
            <person name="Zuccaro A."/>
            <person name="Kohler A."/>
            <person name="Nagy L.G."/>
            <person name="Floudas D."/>
            <person name="Copeland A."/>
            <person name="Barry K.W."/>
            <person name="Cichocki N."/>
            <person name="Veneault-Fourrey C."/>
            <person name="LaButti K."/>
            <person name="Lindquist E.A."/>
            <person name="Lipzen A."/>
            <person name="Lundell T."/>
            <person name="Morin E."/>
            <person name="Murat C."/>
            <person name="Sun H."/>
            <person name="Tunlid A."/>
            <person name="Henrissat B."/>
            <person name="Grigoriev I.V."/>
            <person name="Hibbett D.S."/>
            <person name="Martin F."/>
            <person name="Nordberg H.P."/>
            <person name="Cantor M.N."/>
            <person name="Hua S.X."/>
        </authorList>
    </citation>
    <scope>NUCLEOTIDE SEQUENCE [LARGE SCALE GENOMIC DNA]</scope>
    <source>
        <strain evidence="1 2">MAFF 305830</strain>
    </source>
</reference>
<proteinExistence type="predicted"/>
<keyword evidence="2" id="KW-1185">Reference proteome</keyword>
<sequence length="77" mass="8689">MSSSQTQVALSATTGEHANRWSESVVKVDLQLPRRKEELIHILNAAVILLIYRKGRNLIRPAHGHFTRARKSNLCSL</sequence>
<dbReference type="EMBL" id="KN824316">
    <property type="protein sequence ID" value="KIM25170.1"/>
    <property type="molecule type" value="Genomic_DNA"/>
</dbReference>
<reference evidence="2" key="2">
    <citation type="submission" date="2015-01" db="EMBL/GenBank/DDBJ databases">
        <title>Evolutionary Origins and Diversification of the Mycorrhizal Mutualists.</title>
        <authorList>
            <consortium name="DOE Joint Genome Institute"/>
            <consortium name="Mycorrhizal Genomics Consortium"/>
            <person name="Kohler A."/>
            <person name="Kuo A."/>
            <person name="Nagy L.G."/>
            <person name="Floudas D."/>
            <person name="Copeland A."/>
            <person name="Barry K.W."/>
            <person name="Cichocki N."/>
            <person name="Veneault-Fourrey C."/>
            <person name="LaButti K."/>
            <person name="Lindquist E.A."/>
            <person name="Lipzen A."/>
            <person name="Lundell T."/>
            <person name="Morin E."/>
            <person name="Murat C."/>
            <person name="Riley R."/>
            <person name="Ohm R."/>
            <person name="Sun H."/>
            <person name="Tunlid A."/>
            <person name="Henrissat B."/>
            <person name="Grigoriev I.V."/>
            <person name="Hibbett D.S."/>
            <person name="Martin F."/>
        </authorList>
    </citation>
    <scope>NUCLEOTIDE SEQUENCE [LARGE SCALE GENOMIC DNA]</scope>
    <source>
        <strain evidence="2">MAFF 305830</strain>
    </source>
</reference>
<dbReference type="Proteomes" id="UP000054097">
    <property type="component" value="Unassembled WGS sequence"/>
</dbReference>
<dbReference type="AlphaFoldDB" id="A0A0C3AKT7"/>
<organism evidence="1 2">
    <name type="scientific">Serendipita vermifera MAFF 305830</name>
    <dbReference type="NCBI Taxonomy" id="933852"/>
    <lineage>
        <taxon>Eukaryota</taxon>
        <taxon>Fungi</taxon>
        <taxon>Dikarya</taxon>
        <taxon>Basidiomycota</taxon>
        <taxon>Agaricomycotina</taxon>
        <taxon>Agaricomycetes</taxon>
        <taxon>Sebacinales</taxon>
        <taxon>Serendipitaceae</taxon>
        <taxon>Serendipita</taxon>
    </lineage>
</organism>
<accession>A0A0C3AKT7</accession>
<evidence type="ECO:0000313" key="1">
    <source>
        <dbReference type="EMBL" id="KIM25170.1"/>
    </source>
</evidence>
<name>A0A0C3AKT7_SERVB</name>
<evidence type="ECO:0000313" key="2">
    <source>
        <dbReference type="Proteomes" id="UP000054097"/>
    </source>
</evidence>
<gene>
    <name evidence="1" type="ORF">M408DRAFT_26383</name>
</gene>
<dbReference type="HOGENOM" id="CLU_2639654_0_0_1"/>
<protein>
    <submittedName>
        <fullName evidence="1">Uncharacterized protein</fullName>
    </submittedName>
</protein>